<evidence type="ECO:0000256" key="4">
    <source>
        <dbReference type="ARBA" id="ARBA00022989"/>
    </source>
</evidence>
<dbReference type="EMBL" id="RBXB01000002">
    <property type="protein sequence ID" value="RKS97588.1"/>
    <property type="molecule type" value="Genomic_DNA"/>
</dbReference>
<keyword evidence="2" id="KW-1003">Cell membrane</keyword>
<evidence type="ECO:0000256" key="3">
    <source>
        <dbReference type="ARBA" id="ARBA00022692"/>
    </source>
</evidence>
<feature type="transmembrane region" description="Helical" evidence="6">
    <location>
        <begin position="119"/>
        <end position="140"/>
    </location>
</feature>
<reference evidence="7 8" key="1">
    <citation type="submission" date="2018-10" db="EMBL/GenBank/DDBJ databases">
        <title>Genomic Encyclopedia of Archaeal and Bacterial Type Strains, Phase II (KMG-II): from individual species to whole genera.</title>
        <authorList>
            <person name="Goeker M."/>
        </authorList>
    </citation>
    <scope>NUCLEOTIDE SEQUENCE [LARGE SCALE GENOMIC DNA]</scope>
    <source>
        <strain evidence="7 8">DSM 14219</strain>
    </source>
</reference>
<dbReference type="RefSeq" id="WP_121461371.1">
    <property type="nucleotide sequence ID" value="NZ_RBXB01000002.1"/>
</dbReference>
<keyword evidence="4 6" id="KW-1133">Transmembrane helix</keyword>
<evidence type="ECO:0000256" key="5">
    <source>
        <dbReference type="ARBA" id="ARBA00023136"/>
    </source>
</evidence>
<proteinExistence type="predicted"/>
<evidence type="ECO:0000313" key="7">
    <source>
        <dbReference type="EMBL" id="RKS97588.1"/>
    </source>
</evidence>
<dbReference type="OrthoDB" id="9784202at2"/>
<comment type="subcellular location">
    <subcellularLocation>
        <location evidence="1">Cell membrane</location>
        <topology evidence="1">Multi-pass membrane protein</topology>
    </subcellularLocation>
</comment>
<sequence length="210" mass="23286">MEVQLIISFLSASLLLSIIPGPDNIFVLTESITKGKKNGIAISTGLALGVLVHTVAAATGLSIIIQKSALAFSVIKYIGAAYLFYLAFMSLKEKKIELNLHENQDQSKENTIYLIRKGFLMNVLNPKVALFFIAFLPQFISKSGFNVTLQMFLLGIIFALQAFIVFFIISSLSSKLTKFVNNQKFWKITKWSKVCVLSGLGMALFFSKNK</sequence>
<evidence type="ECO:0000313" key="8">
    <source>
        <dbReference type="Proteomes" id="UP000272428"/>
    </source>
</evidence>
<organism evidence="7 8">
    <name type="scientific">Chryseobacterium defluvii</name>
    <dbReference type="NCBI Taxonomy" id="160396"/>
    <lineage>
        <taxon>Bacteria</taxon>
        <taxon>Pseudomonadati</taxon>
        <taxon>Bacteroidota</taxon>
        <taxon>Flavobacteriia</taxon>
        <taxon>Flavobacteriales</taxon>
        <taxon>Weeksellaceae</taxon>
        <taxon>Chryseobacterium group</taxon>
        <taxon>Chryseobacterium</taxon>
    </lineage>
</organism>
<evidence type="ECO:0000256" key="2">
    <source>
        <dbReference type="ARBA" id="ARBA00022475"/>
    </source>
</evidence>
<dbReference type="GO" id="GO:0015171">
    <property type="term" value="F:amino acid transmembrane transporter activity"/>
    <property type="evidence" value="ECO:0007669"/>
    <property type="project" value="TreeGrafter"/>
</dbReference>
<feature type="transmembrane region" description="Helical" evidence="6">
    <location>
        <begin position="70"/>
        <end position="88"/>
    </location>
</feature>
<dbReference type="PANTHER" id="PTHR30086">
    <property type="entry name" value="ARGININE EXPORTER PROTEIN ARGO"/>
    <property type="match status" value="1"/>
</dbReference>
<gene>
    <name evidence="7" type="ORF">BCF58_1721</name>
</gene>
<keyword evidence="3 6" id="KW-0812">Transmembrane</keyword>
<dbReference type="AlphaFoldDB" id="A0A495SBH6"/>
<feature type="transmembrane region" description="Helical" evidence="6">
    <location>
        <begin position="6"/>
        <end position="28"/>
    </location>
</feature>
<dbReference type="GO" id="GO:0005886">
    <property type="term" value="C:plasma membrane"/>
    <property type="evidence" value="ECO:0007669"/>
    <property type="project" value="UniProtKB-SubCell"/>
</dbReference>
<dbReference type="Proteomes" id="UP000272428">
    <property type="component" value="Unassembled WGS sequence"/>
</dbReference>
<dbReference type="InterPro" id="IPR001123">
    <property type="entry name" value="LeuE-type"/>
</dbReference>
<protein>
    <submittedName>
        <fullName evidence="7">Threonine/homoserine/homoserine lactone efflux protein</fullName>
    </submittedName>
</protein>
<dbReference type="Pfam" id="PF01810">
    <property type="entry name" value="LysE"/>
    <property type="match status" value="1"/>
</dbReference>
<dbReference type="PIRSF" id="PIRSF006324">
    <property type="entry name" value="LeuE"/>
    <property type="match status" value="1"/>
</dbReference>
<evidence type="ECO:0000256" key="1">
    <source>
        <dbReference type="ARBA" id="ARBA00004651"/>
    </source>
</evidence>
<dbReference type="PANTHER" id="PTHR30086:SF20">
    <property type="entry name" value="ARGININE EXPORTER PROTEIN ARGO-RELATED"/>
    <property type="match status" value="1"/>
</dbReference>
<accession>A0A495SBH6</accession>
<keyword evidence="5 6" id="KW-0472">Membrane</keyword>
<name>A0A495SBH6_9FLAO</name>
<feature type="transmembrane region" description="Helical" evidence="6">
    <location>
        <begin position="40"/>
        <end position="64"/>
    </location>
</feature>
<feature type="transmembrane region" description="Helical" evidence="6">
    <location>
        <begin position="152"/>
        <end position="170"/>
    </location>
</feature>
<evidence type="ECO:0000256" key="6">
    <source>
        <dbReference type="SAM" id="Phobius"/>
    </source>
</evidence>
<keyword evidence="8" id="KW-1185">Reference proteome</keyword>
<comment type="caution">
    <text evidence="7">The sequence shown here is derived from an EMBL/GenBank/DDBJ whole genome shotgun (WGS) entry which is preliminary data.</text>
</comment>